<dbReference type="PANTHER" id="PTHR42985:SF21">
    <property type="entry name" value="SODIUM-DEPENDENT MULTIVITAMIN TRANSPORTER-LIKE PROTEIN"/>
    <property type="match status" value="1"/>
</dbReference>
<evidence type="ECO:0008006" key="15">
    <source>
        <dbReference type="Google" id="ProtNLM"/>
    </source>
</evidence>
<evidence type="ECO:0000256" key="3">
    <source>
        <dbReference type="ARBA" id="ARBA00022448"/>
    </source>
</evidence>
<dbReference type="NCBIfam" id="TIGR00813">
    <property type="entry name" value="sss"/>
    <property type="match status" value="1"/>
</dbReference>
<evidence type="ECO:0000256" key="9">
    <source>
        <dbReference type="ARBA" id="ARBA00023136"/>
    </source>
</evidence>
<comment type="caution">
    <text evidence="13">The sequence shown here is derived from an EMBL/GenBank/DDBJ whole genome shotgun (WGS) entry which is preliminary data.</text>
</comment>
<keyword evidence="10" id="KW-0739">Sodium transport</keyword>
<evidence type="ECO:0000256" key="11">
    <source>
        <dbReference type="RuleBase" id="RU362091"/>
    </source>
</evidence>
<keyword evidence="9 12" id="KW-0472">Membrane</keyword>
<organism evidence="13 14">
    <name type="scientific">Pyrocoelia pectoralis</name>
    <dbReference type="NCBI Taxonomy" id="417401"/>
    <lineage>
        <taxon>Eukaryota</taxon>
        <taxon>Metazoa</taxon>
        <taxon>Ecdysozoa</taxon>
        <taxon>Arthropoda</taxon>
        <taxon>Hexapoda</taxon>
        <taxon>Insecta</taxon>
        <taxon>Pterygota</taxon>
        <taxon>Neoptera</taxon>
        <taxon>Endopterygota</taxon>
        <taxon>Coleoptera</taxon>
        <taxon>Polyphaga</taxon>
        <taxon>Elateriformia</taxon>
        <taxon>Elateroidea</taxon>
        <taxon>Lampyridae</taxon>
        <taxon>Lampyrinae</taxon>
        <taxon>Pyrocoelia</taxon>
    </lineage>
</organism>
<evidence type="ECO:0000256" key="5">
    <source>
        <dbReference type="ARBA" id="ARBA00022692"/>
    </source>
</evidence>
<dbReference type="PANTHER" id="PTHR42985">
    <property type="entry name" value="SODIUM-COUPLED MONOCARBOXYLATE TRANSPORTER"/>
    <property type="match status" value="1"/>
</dbReference>
<sequence length="541" mass="60358">MGDLRFQWYDYATFSIMIAVSVVIGVYMGFWKRQDNKDEYLLGGKSMAIFPVTISLISSIISGITLMAYPADIYKYGSNLIWLCLTLPLISIIYVYVFLPVLLNAEVTNLFEYFEKRFHRACRILASLLITLLLLVYNPIVIYIPCLAFKQASGLDVLVTAPIICIICVFYTTIGGLKAVIWTDTFQFFGMVLSSVAVVVIGIIAVGGIERVWQISLDGERLDIFDFRFNLTIRDNFWSIIIGATFQWASYIMINQGFFQKCRALPTLSECRPSVIMYGFGVAIFMLLMVASGNIMYAKYSTCDPISSNQIFRDDQLLPYFVLEISKDVPGLPGIFVAGIFSAALSTFSSTLNTAASIIYEDFLSPFLSQDVKQHREGLILKVIVVSFGIASTFLVLIIQMLSELLPFITATQGIIHGPLLGLLISGILIPTVNEKGAFTGSIVALAVLSWITFGGLWYNLKGASKEFLKPTSVEGCKVFNNSSMTQNYKENVFVLYRISFWYITIIGVIITVIVAIIVSLFTKRCKSLDKSLISTLLYSK</sequence>
<feature type="transmembrane region" description="Helical" evidence="12">
    <location>
        <begin position="275"/>
        <end position="297"/>
    </location>
</feature>
<comment type="similarity">
    <text evidence="2 11">Belongs to the sodium:solute symporter (SSF) (TC 2.A.21) family.</text>
</comment>
<feature type="transmembrane region" description="Helical" evidence="12">
    <location>
        <begin position="188"/>
        <end position="209"/>
    </location>
</feature>
<feature type="transmembrane region" description="Helical" evidence="12">
    <location>
        <begin position="80"/>
        <end position="103"/>
    </location>
</feature>
<feature type="transmembrane region" description="Helical" evidence="12">
    <location>
        <begin position="6"/>
        <end position="27"/>
    </location>
</feature>
<dbReference type="Pfam" id="PF00474">
    <property type="entry name" value="SSF"/>
    <property type="match status" value="1"/>
</dbReference>
<protein>
    <recommendedName>
        <fullName evidence="15">Sodium-coupled monocarboxylate transporter 1</fullName>
    </recommendedName>
</protein>
<keyword evidence="5 12" id="KW-0812">Transmembrane</keyword>
<evidence type="ECO:0000256" key="2">
    <source>
        <dbReference type="ARBA" id="ARBA00006434"/>
    </source>
</evidence>
<evidence type="ECO:0000256" key="6">
    <source>
        <dbReference type="ARBA" id="ARBA00022989"/>
    </source>
</evidence>
<keyword evidence="6 12" id="KW-1133">Transmembrane helix</keyword>
<dbReference type="GO" id="GO:0015293">
    <property type="term" value="F:symporter activity"/>
    <property type="evidence" value="ECO:0007669"/>
    <property type="project" value="TreeGrafter"/>
</dbReference>
<evidence type="ECO:0000256" key="7">
    <source>
        <dbReference type="ARBA" id="ARBA00023053"/>
    </source>
</evidence>
<keyword evidence="14" id="KW-1185">Reference proteome</keyword>
<feature type="transmembrane region" description="Helical" evidence="12">
    <location>
        <begin position="501"/>
        <end position="522"/>
    </location>
</feature>
<keyword evidence="8" id="KW-0406">Ion transport</keyword>
<name>A0AAN7V9R7_9COLE</name>
<dbReference type="GO" id="GO:0005886">
    <property type="term" value="C:plasma membrane"/>
    <property type="evidence" value="ECO:0007669"/>
    <property type="project" value="UniProtKB-SubCell"/>
</dbReference>
<feature type="transmembrane region" description="Helical" evidence="12">
    <location>
        <begin position="157"/>
        <end position="181"/>
    </location>
</feature>
<feature type="transmembrane region" description="Helical" evidence="12">
    <location>
        <begin position="237"/>
        <end position="254"/>
    </location>
</feature>
<dbReference type="EMBL" id="JAVRBK010000006">
    <property type="protein sequence ID" value="KAK5642189.1"/>
    <property type="molecule type" value="Genomic_DNA"/>
</dbReference>
<keyword evidence="4" id="KW-1003">Cell membrane</keyword>
<dbReference type="AlphaFoldDB" id="A0AAN7V9R7"/>
<keyword evidence="7" id="KW-0915">Sodium</keyword>
<accession>A0AAN7V9R7</accession>
<evidence type="ECO:0000256" key="1">
    <source>
        <dbReference type="ARBA" id="ARBA00004651"/>
    </source>
</evidence>
<feature type="transmembrane region" description="Helical" evidence="12">
    <location>
        <begin position="437"/>
        <end position="459"/>
    </location>
</feature>
<evidence type="ECO:0000313" key="14">
    <source>
        <dbReference type="Proteomes" id="UP001329430"/>
    </source>
</evidence>
<feature type="transmembrane region" description="Helical" evidence="12">
    <location>
        <begin position="408"/>
        <end position="430"/>
    </location>
</feature>
<dbReference type="InterPro" id="IPR001734">
    <property type="entry name" value="Na/solute_symporter"/>
</dbReference>
<evidence type="ECO:0000256" key="12">
    <source>
        <dbReference type="SAM" id="Phobius"/>
    </source>
</evidence>
<evidence type="ECO:0000256" key="10">
    <source>
        <dbReference type="ARBA" id="ARBA00023201"/>
    </source>
</evidence>
<feature type="transmembrane region" description="Helical" evidence="12">
    <location>
        <begin position="48"/>
        <end position="68"/>
    </location>
</feature>
<dbReference type="InterPro" id="IPR038377">
    <property type="entry name" value="Na/Glc_symporter_sf"/>
</dbReference>
<keyword evidence="3" id="KW-0813">Transport</keyword>
<evidence type="ECO:0000256" key="8">
    <source>
        <dbReference type="ARBA" id="ARBA00023065"/>
    </source>
</evidence>
<evidence type="ECO:0000256" key="4">
    <source>
        <dbReference type="ARBA" id="ARBA00022475"/>
    </source>
</evidence>
<dbReference type="PROSITE" id="PS50283">
    <property type="entry name" value="NA_SOLUT_SYMP_3"/>
    <property type="match status" value="1"/>
</dbReference>
<feature type="transmembrane region" description="Helical" evidence="12">
    <location>
        <begin position="379"/>
        <end position="402"/>
    </location>
</feature>
<evidence type="ECO:0000313" key="13">
    <source>
        <dbReference type="EMBL" id="KAK5642189.1"/>
    </source>
</evidence>
<feature type="transmembrane region" description="Helical" evidence="12">
    <location>
        <begin position="124"/>
        <end position="145"/>
    </location>
</feature>
<dbReference type="Gene3D" id="1.20.1730.10">
    <property type="entry name" value="Sodium/glucose cotransporter"/>
    <property type="match status" value="1"/>
</dbReference>
<proteinExistence type="inferred from homology"/>
<comment type="subcellular location">
    <subcellularLocation>
        <location evidence="1">Cell membrane</location>
        <topology evidence="1">Multi-pass membrane protein</topology>
    </subcellularLocation>
</comment>
<reference evidence="13 14" key="1">
    <citation type="journal article" date="2024" name="Insects">
        <title>An Improved Chromosome-Level Genome Assembly of the Firefly Pyrocoelia pectoralis.</title>
        <authorList>
            <person name="Fu X."/>
            <person name="Meyer-Rochow V.B."/>
            <person name="Ballantyne L."/>
            <person name="Zhu X."/>
        </authorList>
    </citation>
    <scope>NUCLEOTIDE SEQUENCE [LARGE SCALE GENOMIC DNA]</scope>
    <source>
        <strain evidence="13">XCY_ONT2</strain>
    </source>
</reference>
<gene>
    <name evidence="13" type="ORF">RI129_008356</name>
</gene>
<dbReference type="GO" id="GO:0006814">
    <property type="term" value="P:sodium ion transport"/>
    <property type="evidence" value="ECO:0007669"/>
    <property type="project" value="UniProtKB-KW"/>
</dbReference>
<dbReference type="Proteomes" id="UP001329430">
    <property type="component" value="Chromosome 6"/>
</dbReference>
<dbReference type="InterPro" id="IPR051163">
    <property type="entry name" value="Sodium:Solute_Symporter_SSF"/>
</dbReference>